<protein>
    <recommendedName>
        <fullName evidence="2">Acyltransferase 3 domain-containing protein</fullName>
    </recommendedName>
</protein>
<evidence type="ECO:0000313" key="4">
    <source>
        <dbReference type="Proteomes" id="UP000606974"/>
    </source>
</evidence>
<evidence type="ECO:0000313" key="3">
    <source>
        <dbReference type="EMBL" id="KAF7509020.1"/>
    </source>
</evidence>
<feature type="transmembrane region" description="Helical" evidence="1">
    <location>
        <begin position="388"/>
        <end position="409"/>
    </location>
</feature>
<dbReference type="Proteomes" id="UP000606974">
    <property type="component" value="Unassembled WGS sequence"/>
</dbReference>
<keyword evidence="1" id="KW-0472">Membrane</keyword>
<dbReference type="PANTHER" id="PTHR23028:SF128">
    <property type="entry name" value="ACYLTRANSFERASE 3 DOMAIN-CONTAINING PROTEIN"/>
    <property type="match status" value="1"/>
</dbReference>
<dbReference type="InterPro" id="IPR050879">
    <property type="entry name" value="Acyltransferase_3"/>
</dbReference>
<gene>
    <name evidence="3" type="ORF">GJ744_008415</name>
</gene>
<keyword evidence="4" id="KW-1185">Reference proteome</keyword>
<evidence type="ECO:0000256" key="1">
    <source>
        <dbReference type="SAM" id="Phobius"/>
    </source>
</evidence>
<comment type="caution">
    <text evidence="3">The sequence shown here is derived from an EMBL/GenBank/DDBJ whole genome shotgun (WGS) entry which is preliminary data.</text>
</comment>
<organism evidence="3 4">
    <name type="scientific">Endocarpon pusillum</name>
    <dbReference type="NCBI Taxonomy" id="364733"/>
    <lineage>
        <taxon>Eukaryota</taxon>
        <taxon>Fungi</taxon>
        <taxon>Dikarya</taxon>
        <taxon>Ascomycota</taxon>
        <taxon>Pezizomycotina</taxon>
        <taxon>Eurotiomycetes</taxon>
        <taxon>Chaetothyriomycetidae</taxon>
        <taxon>Verrucariales</taxon>
        <taxon>Verrucariaceae</taxon>
        <taxon>Endocarpon</taxon>
    </lineage>
</organism>
<accession>A0A8H7E589</accession>
<sequence length="429" mass="48793">MLSDSTQTLKWIDGLRGIASVSVLTTHLARALDYDLFFPRDPGENSSPRLLQWPIIRLLWQGRIGVTIFALMTGYVCALKPLRLIRARNSQAAFSTIAKSAFRRVPRFVLPATIAMIIAWALCQCGAFTVAHRIDVPWLRDASPTKSHSLSHAVHQLVWNFRSVWTTGQMDYDDHQWALLPLLKGSMMVYVTTSITVFCKYPYRLMIYALLYCYFYQDCRADTETFGAQFFFGMLLCDFAQDPAAQALLSAHPCPRTIASFLLILTGLIFASYPADHADWTRWSRAMDGVAPYIFPQDVSRPKRYTALGVECIAMGIQLSPTARTLLSFPWLLWLGKHSFGVYLLHGTLLKTLLVWMLWGPSGQPWVETKNEQGEVIPPAWLQRGGRLTLTMAIPIWVVIVYVAAYLWTTYVDSWCARMTQRLERVAFE</sequence>
<dbReference type="PANTHER" id="PTHR23028">
    <property type="entry name" value="ACETYLTRANSFERASE"/>
    <property type="match status" value="1"/>
</dbReference>
<proteinExistence type="predicted"/>
<name>A0A8H7E589_9EURO</name>
<feature type="transmembrane region" description="Helical" evidence="1">
    <location>
        <begin position="177"/>
        <end position="199"/>
    </location>
</feature>
<feature type="domain" description="Acyltransferase 3" evidence="2">
    <location>
        <begin position="10"/>
        <end position="378"/>
    </location>
</feature>
<reference evidence="3" key="1">
    <citation type="submission" date="2020-02" db="EMBL/GenBank/DDBJ databases">
        <authorList>
            <person name="Palmer J.M."/>
        </authorList>
    </citation>
    <scope>NUCLEOTIDE SEQUENCE</scope>
    <source>
        <strain evidence="3">EPUS1.4</strain>
        <tissue evidence="3">Thallus</tissue>
    </source>
</reference>
<feature type="transmembrane region" description="Helical" evidence="1">
    <location>
        <begin position="340"/>
        <end position="359"/>
    </location>
</feature>
<feature type="transmembrane region" description="Helical" evidence="1">
    <location>
        <begin position="58"/>
        <end position="78"/>
    </location>
</feature>
<keyword evidence="1" id="KW-1133">Transmembrane helix</keyword>
<dbReference type="OrthoDB" id="5405781at2759"/>
<dbReference type="GO" id="GO:0016747">
    <property type="term" value="F:acyltransferase activity, transferring groups other than amino-acyl groups"/>
    <property type="evidence" value="ECO:0007669"/>
    <property type="project" value="InterPro"/>
</dbReference>
<feature type="transmembrane region" description="Helical" evidence="1">
    <location>
        <begin position="258"/>
        <end position="275"/>
    </location>
</feature>
<dbReference type="AlphaFoldDB" id="A0A8H7E589"/>
<evidence type="ECO:0000259" key="2">
    <source>
        <dbReference type="Pfam" id="PF01757"/>
    </source>
</evidence>
<dbReference type="InterPro" id="IPR002656">
    <property type="entry name" value="Acyl_transf_3_dom"/>
</dbReference>
<dbReference type="Pfam" id="PF01757">
    <property type="entry name" value="Acyl_transf_3"/>
    <property type="match status" value="1"/>
</dbReference>
<dbReference type="EMBL" id="JAACFV010000046">
    <property type="protein sequence ID" value="KAF7509020.1"/>
    <property type="molecule type" value="Genomic_DNA"/>
</dbReference>
<keyword evidence="1" id="KW-0812">Transmembrane</keyword>
<feature type="transmembrane region" description="Helical" evidence="1">
    <location>
        <begin position="108"/>
        <end position="131"/>
    </location>
</feature>